<organism evidence="2 3">
    <name type="scientific">Aquilegia coerulea</name>
    <name type="common">Rocky mountain columbine</name>
    <dbReference type="NCBI Taxonomy" id="218851"/>
    <lineage>
        <taxon>Eukaryota</taxon>
        <taxon>Viridiplantae</taxon>
        <taxon>Streptophyta</taxon>
        <taxon>Embryophyta</taxon>
        <taxon>Tracheophyta</taxon>
        <taxon>Spermatophyta</taxon>
        <taxon>Magnoliopsida</taxon>
        <taxon>Ranunculales</taxon>
        <taxon>Ranunculaceae</taxon>
        <taxon>Thalictroideae</taxon>
        <taxon>Aquilegia</taxon>
    </lineage>
</organism>
<evidence type="ECO:0000313" key="2">
    <source>
        <dbReference type="EMBL" id="PIA38996.1"/>
    </source>
</evidence>
<dbReference type="InParanoid" id="A0A2G5D644"/>
<proteinExistence type="predicted"/>
<sequence length="425" mass="49717">MAIKRKHCMIEEKEYSLWHLVPHDVLWMIIERLDLIACDCVSAVCGNWRSVYKSYRTFKSSPMPKDTIPWLMTRKNNGMEIELYQPSTNRTYKIDMPEINGTDCLYSKDGWLLLHELLEPSKSTYENIKLCLINLFTRDKMELPELKTNKQIFITKGTFSTYSSNCPKCVIIITGDINKRVTVYAWTEGSDKWKGRKLSYVINAYNMTNIWLCDTTKHLYCFTTKGDCFAFNTDLKLIPRNIYPKKSDKLENMTVCGDELFAISMMDTVLSEVSVYKFPYNDIIQDDWLRISDVSSMIIFKNDDISFMVREECTQARSLLLNNLKKHGCQIIPSTKKMYHKVVFENESYALFQGTVYQYDRSIRKWVKFKFNNLMRSSEDIGIIEREQQMKAKEQLLVKKLQNVQKVPFIVCGTETGISTWINVG</sequence>
<evidence type="ECO:0000313" key="3">
    <source>
        <dbReference type="Proteomes" id="UP000230069"/>
    </source>
</evidence>
<dbReference type="OrthoDB" id="1863935at2759"/>
<accession>A0A2G5D644</accession>
<reference evidence="2 3" key="1">
    <citation type="submission" date="2017-09" db="EMBL/GenBank/DDBJ databases">
        <title>WGS assembly of Aquilegia coerulea Goldsmith.</title>
        <authorList>
            <person name="Hodges S."/>
            <person name="Kramer E."/>
            <person name="Nordborg M."/>
            <person name="Tomkins J."/>
            <person name="Borevitz J."/>
            <person name="Derieg N."/>
            <person name="Yan J."/>
            <person name="Mihaltcheva S."/>
            <person name="Hayes R.D."/>
            <person name="Rokhsar D."/>
        </authorList>
    </citation>
    <scope>NUCLEOTIDE SEQUENCE [LARGE SCALE GENOMIC DNA]</scope>
    <source>
        <strain evidence="3">cv. Goldsmith</strain>
    </source>
</reference>
<dbReference type="InterPro" id="IPR005174">
    <property type="entry name" value="KIB1-4_b-propeller"/>
</dbReference>
<dbReference type="AlphaFoldDB" id="A0A2G5D644"/>
<dbReference type="EMBL" id="KZ305044">
    <property type="protein sequence ID" value="PIA38996.1"/>
    <property type="molecule type" value="Genomic_DNA"/>
</dbReference>
<dbReference type="Proteomes" id="UP000230069">
    <property type="component" value="Unassembled WGS sequence"/>
</dbReference>
<keyword evidence="3" id="KW-1185">Reference proteome</keyword>
<evidence type="ECO:0000259" key="1">
    <source>
        <dbReference type="Pfam" id="PF03478"/>
    </source>
</evidence>
<dbReference type="PANTHER" id="PTHR33127">
    <property type="entry name" value="TRANSMEMBRANE PROTEIN"/>
    <property type="match status" value="1"/>
</dbReference>
<dbReference type="PANTHER" id="PTHR33127:SF5">
    <property type="entry name" value="TRANSMEMBRANE PROTEIN"/>
    <property type="match status" value="1"/>
</dbReference>
<feature type="domain" description="KIB1-4 beta-propeller" evidence="1">
    <location>
        <begin position="83"/>
        <end position="311"/>
    </location>
</feature>
<dbReference type="STRING" id="218851.A0A2G5D644"/>
<protein>
    <recommendedName>
        <fullName evidence="1">KIB1-4 beta-propeller domain-containing protein</fullName>
    </recommendedName>
</protein>
<name>A0A2G5D644_AQUCA</name>
<dbReference type="Pfam" id="PF03478">
    <property type="entry name" value="Beta-prop_KIB1-4"/>
    <property type="match status" value="1"/>
</dbReference>
<gene>
    <name evidence="2" type="ORF">AQUCO_02700285v1</name>
</gene>